<dbReference type="Proteomes" id="UP000271974">
    <property type="component" value="Unassembled WGS sequence"/>
</dbReference>
<proteinExistence type="inferred from homology"/>
<reference evidence="10 11" key="1">
    <citation type="submission" date="2019-01" db="EMBL/GenBank/DDBJ databases">
        <title>A draft genome assembly of the solar-powered sea slug Elysia chlorotica.</title>
        <authorList>
            <person name="Cai H."/>
            <person name="Li Q."/>
            <person name="Fang X."/>
            <person name="Li J."/>
            <person name="Curtis N.E."/>
            <person name="Altenburger A."/>
            <person name="Shibata T."/>
            <person name="Feng M."/>
            <person name="Maeda T."/>
            <person name="Schwartz J.A."/>
            <person name="Shigenobu S."/>
            <person name="Lundholm N."/>
            <person name="Nishiyama T."/>
            <person name="Yang H."/>
            <person name="Hasebe M."/>
            <person name="Li S."/>
            <person name="Pierce S.K."/>
            <person name="Wang J."/>
        </authorList>
    </citation>
    <scope>NUCLEOTIDE SEQUENCE [LARGE SCALE GENOMIC DNA]</scope>
    <source>
        <strain evidence="10">EC2010</strain>
        <tissue evidence="10">Whole organism of an adult</tissue>
    </source>
</reference>
<keyword evidence="11" id="KW-1185">Reference proteome</keyword>
<sequence>MTVTSLKLQAKRIDQDSRSRSIYKYKEMPTTTCHQMSPSSAMTSSFRLTANHLQNTTPIDGFFQSKDLNLARHIEALKSAANGPIVFPNVNNNAGHPATSLLSIANSGEYTDLSPLRNRPHSSNWAIDPSTVPGNLRKRSVDKNEAGLTVEEILSRGSSVSEKASENEDGLHVSKSRVKARRKLGKTHKRKSETISHKLSESPLARSALLNTQLKLNRGTNHHHPTSVESHTDVDALTALCKGITIQEKVANPVNVKLASFNARKELNTQTFQHSRPNAKATVPTLNIRKLVTSSSSDSKKTVPVQTVHHPQRKKSLSKTEEIKTVKVFQSDQQSGVISDLGLAIPCAPPATPTAEHLRKFEYVPSLQDVRAQRAFRQRLHAMEVKESQKEMRKQESLMAVEKLSLKEKRQQLKKMQRQQIYALNKVMTELEHERFHTFMQGVGTGIS</sequence>
<evidence type="ECO:0000256" key="4">
    <source>
        <dbReference type="ARBA" id="ARBA00018251"/>
    </source>
</evidence>
<evidence type="ECO:0000313" key="11">
    <source>
        <dbReference type="Proteomes" id="UP000271974"/>
    </source>
</evidence>
<comment type="subcellular location">
    <subcellularLocation>
        <location evidence="1">Cytoplasm</location>
        <location evidence="1">Cytoskeleton</location>
    </subcellularLocation>
    <subcellularLocation>
        <location evidence="2">Secreted</location>
    </subcellularLocation>
</comment>
<dbReference type="PANTHER" id="PTHR34762">
    <property type="entry name" value="SMALL VASOHIBIN-BINDING PROTEIN"/>
    <property type="match status" value="1"/>
</dbReference>
<keyword evidence="5" id="KW-0963">Cytoplasm</keyword>
<keyword evidence="8" id="KW-0206">Cytoskeleton</keyword>
<gene>
    <name evidence="10" type="ORF">EGW08_007565</name>
</gene>
<evidence type="ECO:0000256" key="1">
    <source>
        <dbReference type="ARBA" id="ARBA00004245"/>
    </source>
</evidence>
<dbReference type="GO" id="GO:0031397">
    <property type="term" value="P:negative regulation of protein ubiquitination"/>
    <property type="evidence" value="ECO:0007669"/>
    <property type="project" value="TreeGrafter"/>
</dbReference>
<evidence type="ECO:0000256" key="2">
    <source>
        <dbReference type="ARBA" id="ARBA00004613"/>
    </source>
</evidence>
<feature type="compositionally biased region" description="Basic residues" evidence="9">
    <location>
        <begin position="179"/>
        <end position="191"/>
    </location>
</feature>
<comment type="similarity">
    <text evidence="3">Belongs to the SVBP family.</text>
</comment>
<dbReference type="GO" id="GO:0045177">
    <property type="term" value="C:apical part of cell"/>
    <property type="evidence" value="ECO:0007669"/>
    <property type="project" value="TreeGrafter"/>
</dbReference>
<accession>A0A3S1C6Y9</accession>
<dbReference type="STRING" id="188477.A0A3S1C6Y9"/>
<feature type="region of interest" description="Disordered" evidence="9">
    <location>
        <begin position="179"/>
        <end position="200"/>
    </location>
</feature>
<comment type="caution">
    <text evidence="10">The sequence shown here is derived from an EMBL/GenBank/DDBJ whole genome shotgun (WGS) entry which is preliminary data.</text>
</comment>
<evidence type="ECO:0000256" key="9">
    <source>
        <dbReference type="SAM" id="MobiDB-lite"/>
    </source>
</evidence>
<keyword evidence="7" id="KW-0175">Coiled coil</keyword>
<dbReference type="GO" id="GO:0009306">
    <property type="term" value="P:protein secretion"/>
    <property type="evidence" value="ECO:0007669"/>
    <property type="project" value="TreeGrafter"/>
</dbReference>
<evidence type="ECO:0000256" key="8">
    <source>
        <dbReference type="ARBA" id="ARBA00023212"/>
    </source>
</evidence>
<name>A0A3S1C6Y9_ELYCH</name>
<protein>
    <recommendedName>
        <fullName evidence="4">Small vasohibin-binding protein</fullName>
    </recommendedName>
</protein>
<organism evidence="10 11">
    <name type="scientific">Elysia chlorotica</name>
    <name type="common">Eastern emerald elysia</name>
    <name type="synonym">Sea slug</name>
    <dbReference type="NCBI Taxonomy" id="188477"/>
    <lineage>
        <taxon>Eukaryota</taxon>
        <taxon>Metazoa</taxon>
        <taxon>Spiralia</taxon>
        <taxon>Lophotrochozoa</taxon>
        <taxon>Mollusca</taxon>
        <taxon>Gastropoda</taxon>
        <taxon>Heterobranchia</taxon>
        <taxon>Euthyneura</taxon>
        <taxon>Panpulmonata</taxon>
        <taxon>Sacoglossa</taxon>
        <taxon>Placobranchoidea</taxon>
        <taxon>Plakobranchidae</taxon>
        <taxon>Elysia</taxon>
    </lineage>
</organism>
<feature type="region of interest" description="Disordered" evidence="9">
    <location>
        <begin position="293"/>
        <end position="318"/>
    </location>
</feature>
<dbReference type="GO" id="GO:0005856">
    <property type="term" value="C:cytoskeleton"/>
    <property type="evidence" value="ECO:0007669"/>
    <property type="project" value="UniProtKB-SubCell"/>
</dbReference>
<dbReference type="Pfam" id="PF15674">
    <property type="entry name" value="CCDC23"/>
    <property type="match status" value="1"/>
</dbReference>
<dbReference type="OrthoDB" id="10035051at2759"/>
<dbReference type="PANTHER" id="PTHR34762:SF1">
    <property type="entry name" value="SMALL VASOHIBIN-BINDING PROTEIN"/>
    <property type="match status" value="1"/>
</dbReference>
<dbReference type="AlphaFoldDB" id="A0A3S1C6Y9"/>
<evidence type="ECO:0000256" key="3">
    <source>
        <dbReference type="ARBA" id="ARBA00006072"/>
    </source>
</evidence>
<dbReference type="EMBL" id="RQTK01000198">
    <property type="protein sequence ID" value="RUS84645.1"/>
    <property type="molecule type" value="Genomic_DNA"/>
</dbReference>
<evidence type="ECO:0000313" key="10">
    <source>
        <dbReference type="EMBL" id="RUS84645.1"/>
    </source>
</evidence>
<evidence type="ECO:0000256" key="7">
    <source>
        <dbReference type="ARBA" id="ARBA00023054"/>
    </source>
</evidence>
<keyword evidence="6" id="KW-0964">Secreted</keyword>
<dbReference type="GO" id="GO:0005576">
    <property type="term" value="C:extracellular region"/>
    <property type="evidence" value="ECO:0007669"/>
    <property type="project" value="UniProtKB-SubCell"/>
</dbReference>
<dbReference type="InterPro" id="IPR031378">
    <property type="entry name" value="SVBP"/>
</dbReference>
<evidence type="ECO:0000256" key="6">
    <source>
        <dbReference type="ARBA" id="ARBA00022525"/>
    </source>
</evidence>
<evidence type="ECO:0000256" key="5">
    <source>
        <dbReference type="ARBA" id="ARBA00022490"/>
    </source>
</evidence>